<feature type="chain" id="PRO_5041675261" evidence="1">
    <location>
        <begin position="32"/>
        <end position="423"/>
    </location>
</feature>
<comment type="caution">
    <text evidence="3">The sequence shown here is derived from an EMBL/GenBank/DDBJ whole genome shotgun (WGS) entry which is preliminary data.</text>
</comment>
<sequence>MIKSSKMVGLLLTSSTLMGLMISTGVTTVQAVTNETTQTGQKPAANPLPGVDILTKGSTTFDGSNMLEGVHLSNDFSLTSGMLQISYTGTTLMSLNIDEKTETQIAMPAEFKALMNKTTADGKTFLDYIEPSSYFYAPNNIGGNKKHTYERRDISYDRDRNVLVFQNQVGLTSLLTGATLEAHIYIDLGQAITDLGERIPDAYNSSYYQFASAVTSIEATPDWDILGNSDSAGRINWDKLDKGWTIINQVPTIHTPVMDTDTEVVGGNAPAGSTVKIRANSEDGLVIGTAIAGADGTYIANIPQQRAGTKLYVDQTTALGTKGFGTAIVEHNNAVPNKPVVDQIQVRQGQKITGKVGTPGNTIQAVDAINGNEYTVDLSEDGLTFSIDTNQIDSKNLPTMIAITEHNGTQVSEPTTVMVTKAG</sequence>
<dbReference type="InterPro" id="IPR041498">
    <property type="entry name" value="Big_6"/>
</dbReference>
<dbReference type="RefSeq" id="WP_057907475.1">
    <property type="nucleotide sequence ID" value="NZ_AYZB01000002.1"/>
</dbReference>
<dbReference type="Pfam" id="PF17936">
    <property type="entry name" value="Big_6"/>
    <property type="match status" value="1"/>
</dbReference>
<feature type="domain" description="Bacterial Ig" evidence="2">
    <location>
        <begin position="257"/>
        <end position="323"/>
    </location>
</feature>
<dbReference type="Gene3D" id="2.60.40.10">
    <property type="entry name" value="Immunoglobulins"/>
    <property type="match status" value="1"/>
</dbReference>
<name>A0AA89I490_9LACO</name>
<reference evidence="3 4" key="1">
    <citation type="journal article" date="2015" name="Genome Announc.">
        <title>Expanding the biotechnology potential of lactobacilli through comparative genomics of 213 strains and associated genera.</title>
        <authorList>
            <person name="Sun Z."/>
            <person name="Harris H.M."/>
            <person name="McCann A."/>
            <person name="Guo C."/>
            <person name="Argimon S."/>
            <person name="Zhang W."/>
            <person name="Yang X."/>
            <person name="Jeffery I.B."/>
            <person name="Cooney J.C."/>
            <person name="Kagawa T.F."/>
            <person name="Liu W."/>
            <person name="Song Y."/>
            <person name="Salvetti E."/>
            <person name="Wrobel A."/>
            <person name="Rasinkangas P."/>
            <person name="Parkhill J."/>
            <person name="Rea M.C."/>
            <person name="O'Sullivan O."/>
            <person name="Ritari J."/>
            <person name="Douillard F.P."/>
            <person name="Paul Ross R."/>
            <person name="Yang R."/>
            <person name="Briner A.E."/>
            <person name="Felis G.E."/>
            <person name="de Vos W.M."/>
            <person name="Barrangou R."/>
            <person name="Klaenhammer T.R."/>
            <person name="Caufield P.W."/>
            <person name="Cui Y."/>
            <person name="Zhang H."/>
            <person name="O'Toole P.W."/>
        </authorList>
    </citation>
    <scope>NUCLEOTIDE SEQUENCE [LARGE SCALE GENOMIC DNA]</scope>
    <source>
        <strain evidence="3 4">DSM 20719</strain>
    </source>
</reference>
<evidence type="ECO:0000313" key="3">
    <source>
        <dbReference type="EMBL" id="KRM24413.1"/>
    </source>
</evidence>
<gene>
    <name evidence="3" type="ORF">FC90_GL000554</name>
</gene>
<accession>A0AA89I490</accession>
<proteinExistence type="predicted"/>
<dbReference type="InterPro" id="IPR013783">
    <property type="entry name" value="Ig-like_fold"/>
</dbReference>
<evidence type="ECO:0000313" key="4">
    <source>
        <dbReference type="Proteomes" id="UP000050823"/>
    </source>
</evidence>
<dbReference type="AlphaFoldDB" id="A0AA89I490"/>
<evidence type="ECO:0000259" key="2">
    <source>
        <dbReference type="Pfam" id="PF17936"/>
    </source>
</evidence>
<evidence type="ECO:0000256" key="1">
    <source>
        <dbReference type="SAM" id="SignalP"/>
    </source>
</evidence>
<dbReference type="Proteomes" id="UP000050823">
    <property type="component" value="Unassembled WGS sequence"/>
</dbReference>
<dbReference type="EMBL" id="AYZB01000002">
    <property type="protein sequence ID" value="KRM24413.1"/>
    <property type="molecule type" value="Genomic_DNA"/>
</dbReference>
<organism evidence="3 4">
    <name type="scientific">Latilactobacillus graminis DSM 20719</name>
    <dbReference type="NCBI Taxonomy" id="1423752"/>
    <lineage>
        <taxon>Bacteria</taxon>
        <taxon>Bacillati</taxon>
        <taxon>Bacillota</taxon>
        <taxon>Bacilli</taxon>
        <taxon>Lactobacillales</taxon>
        <taxon>Lactobacillaceae</taxon>
        <taxon>Latilactobacillus</taxon>
    </lineage>
</organism>
<feature type="signal peptide" evidence="1">
    <location>
        <begin position="1"/>
        <end position="31"/>
    </location>
</feature>
<keyword evidence="1" id="KW-0732">Signal</keyword>
<protein>
    <submittedName>
        <fullName evidence="3">Secreted protein</fullName>
    </submittedName>
</protein>